<protein>
    <submittedName>
        <fullName evidence="1">Uncharacterized protein</fullName>
    </submittedName>
</protein>
<dbReference type="EMBL" id="RDQH01000343">
    <property type="protein sequence ID" value="RXH68537.1"/>
    <property type="molecule type" value="Genomic_DNA"/>
</dbReference>
<gene>
    <name evidence="1" type="ORF">DVH24_030870</name>
</gene>
<accession>A0A498HGU6</accession>
<keyword evidence="2" id="KW-1185">Reference proteome</keyword>
<sequence>MDECEELKQIIRYYGSLSETKLITIKDLICFMLTVKSKEVMGPAAVSSFTVKSATKVTLQIKPSMKEKSPRCRKFSTIIAHMDS</sequence>
<dbReference type="Proteomes" id="UP000290289">
    <property type="component" value="Chromosome 17"/>
</dbReference>
<organism evidence="1 2">
    <name type="scientific">Malus domestica</name>
    <name type="common">Apple</name>
    <name type="synonym">Pyrus malus</name>
    <dbReference type="NCBI Taxonomy" id="3750"/>
    <lineage>
        <taxon>Eukaryota</taxon>
        <taxon>Viridiplantae</taxon>
        <taxon>Streptophyta</taxon>
        <taxon>Embryophyta</taxon>
        <taxon>Tracheophyta</taxon>
        <taxon>Spermatophyta</taxon>
        <taxon>Magnoliopsida</taxon>
        <taxon>eudicotyledons</taxon>
        <taxon>Gunneridae</taxon>
        <taxon>Pentapetalae</taxon>
        <taxon>rosids</taxon>
        <taxon>fabids</taxon>
        <taxon>Rosales</taxon>
        <taxon>Rosaceae</taxon>
        <taxon>Amygdaloideae</taxon>
        <taxon>Maleae</taxon>
        <taxon>Malus</taxon>
    </lineage>
</organism>
<name>A0A498HGU6_MALDO</name>
<evidence type="ECO:0000313" key="1">
    <source>
        <dbReference type="EMBL" id="RXH68537.1"/>
    </source>
</evidence>
<proteinExistence type="predicted"/>
<dbReference type="AlphaFoldDB" id="A0A498HGU6"/>
<evidence type="ECO:0000313" key="2">
    <source>
        <dbReference type="Proteomes" id="UP000290289"/>
    </source>
</evidence>
<reference evidence="1 2" key="1">
    <citation type="submission" date="2018-10" db="EMBL/GenBank/DDBJ databases">
        <title>A high-quality apple genome assembly.</title>
        <authorList>
            <person name="Hu J."/>
        </authorList>
    </citation>
    <scope>NUCLEOTIDE SEQUENCE [LARGE SCALE GENOMIC DNA]</scope>
    <source>
        <strain evidence="2">cv. HFTH1</strain>
        <tissue evidence="1">Young leaf</tissue>
    </source>
</reference>
<comment type="caution">
    <text evidence="1">The sequence shown here is derived from an EMBL/GenBank/DDBJ whole genome shotgun (WGS) entry which is preliminary data.</text>
</comment>
<dbReference type="STRING" id="3750.A0A498HGU6"/>